<keyword evidence="10" id="KW-1185">Reference proteome</keyword>
<dbReference type="InterPro" id="IPR005219">
    <property type="entry name" value="PqiA-like_proteobact"/>
</dbReference>
<evidence type="ECO:0000256" key="7">
    <source>
        <dbReference type="ARBA" id="ARBA00023136"/>
    </source>
</evidence>
<gene>
    <name evidence="9" type="ORF">KU392_10100</name>
</gene>
<comment type="subcellular location">
    <subcellularLocation>
        <location evidence="1">Cell inner membrane</location>
        <topology evidence="1">Multi-pass membrane protein</topology>
    </subcellularLocation>
</comment>
<feature type="transmembrane region" description="Helical" evidence="8">
    <location>
        <begin position="349"/>
        <end position="370"/>
    </location>
</feature>
<accession>A0ABS6NPQ7</accession>
<name>A0ABS6NPQ7_9BURK</name>
<evidence type="ECO:0000313" key="9">
    <source>
        <dbReference type="EMBL" id="MBV4397600.1"/>
    </source>
</evidence>
<protein>
    <submittedName>
        <fullName evidence="9">PqiA/YebS family transporter subunit</fullName>
    </submittedName>
</protein>
<dbReference type="InterPro" id="IPR007498">
    <property type="entry name" value="PqiA-like"/>
</dbReference>
<comment type="caution">
    <text evidence="9">The sequence shown here is derived from an EMBL/GenBank/DDBJ whole genome shotgun (WGS) entry which is preliminary data.</text>
</comment>
<dbReference type="Proteomes" id="UP000722165">
    <property type="component" value="Unassembled WGS sequence"/>
</dbReference>
<feature type="transmembrane region" description="Helical" evidence="8">
    <location>
        <begin position="256"/>
        <end position="283"/>
    </location>
</feature>
<keyword evidence="6 8" id="KW-1133">Transmembrane helix</keyword>
<keyword evidence="3" id="KW-1003">Cell membrane</keyword>
<evidence type="ECO:0000256" key="2">
    <source>
        <dbReference type="ARBA" id="ARBA00007555"/>
    </source>
</evidence>
<feature type="transmembrane region" description="Helical" evidence="8">
    <location>
        <begin position="49"/>
        <end position="76"/>
    </location>
</feature>
<reference evidence="9 10" key="1">
    <citation type="submission" date="2021-06" db="EMBL/GenBank/DDBJ databases">
        <authorList>
            <person name="Lu T."/>
            <person name="Wang Q."/>
            <person name="Han X."/>
        </authorList>
    </citation>
    <scope>NUCLEOTIDE SEQUENCE [LARGE SCALE GENOMIC DNA]</scope>
    <source>
        <strain evidence="9 10">LAM0050</strain>
    </source>
</reference>
<evidence type="ECO:0000313" key="10">
    <source>
        <dbReference type="Proteomes" id="UP000722165"/>
    </source>
</evidence>
<dbReference type="EMBL" id="JAHSPR010000007">
    <property type="protein sequence ID" value="MBV4397600.1"/>
    <property type="molecule type" value="Genomic_DNA"/>
</dbReference>
<sequence>MMQDVAIRLACHNCGQLHVKPQLHERQRASCVRCGTVLLQKGKLNVSAWLALSIAALWVFLIANLMPVATLSSAGMSRSATFLQAITVTWGQGFPLVASMCLMVGFVIPLLQLSQLTWILFFLNRKKYPPGLRSLSRLLALCKPWSMIPVFMLGVLVAVVKLANMASLDPETGLWAFAVLTFLLTFLNKLNSRKIWQLAQEQGVANDLPVNPQAGNYVLACEVCSQVALSDHTSGDCKRCHASVHYRKPKYKSRTLALLAAAIVFYVPANLFPVMFIDTFLGASGHTILGGVLQLWQLGSWDLALIVFVASIVVPISKIVIMLVLYFNDKSGSYAVQRQHTRLYQIVEFIGQWSMLDVFVVILLAALANFGSLMSVMPGHGASAFGLVVVFTMLSAHSFDIREGWSYVDDGIEKEDFEPVETAPTFQ</sequence>
<dbReference type="PANTHER" id="PTHR30462:SF3">
    <property type="entry name" value="INTERMEMBRANE TRANSPORT PROTEIN PQIA"/>
    <property type="match status" value="1"/>
</dbReference>
<feature type="transmembrane region" description="Helical" evidence="8">
    <location>
        <begin position="303"/>
        <end position="328"/>
    </location>
</feature>
<evidence type="ECO:0000256" key="5">
    <source>
        <dbReference type="ARBA" id="ARBA00022692"/>
    </source>
</evidence>
<feature type="transmembrane region" description="Helical" evidence="8">
    <location>
        <begin position="172"/>
        <end position="190"/>
    </location>
</feature>
<dbReference type="InterPro" id="IPR051800">
    <property type="entry name" value="PqiA-PqiB_transport"/>
</dbReference>
<dbReference type="PANTHER" id="PTHR30462">
    <property type="entry name" value="INTERMEMBRANE TRANSPORT PROTEIN PQIB-RELATED"/>
    <property type="match status" value="1"/>
</dbReference>
<evidence type="ECO:0000256" key="1">
    <source>
        <dbReference type="ARBA" id="ARBA00004429"/>
    </source>
</evidence>
<evidence type="ECO:0000256" key="4">
    <source>
        <dbReference type="ARBA" id="ARBA00022519"/>
    </source>
</evidence>
<proteinExistence type="inferred from homology"/>
<dbReference type="Pfam" id="PF04403">
    <property type="entry name" value="PqiA"/>
    <property type="match status" value="2"/>
</dbReference>
<keyword evidence="7 8" id="KW-0472">Membrane</keyword>
<evidence type="ECO:0000256" key="8">
    <source>
        <dbReference type="SAM" id="Phobius"/>
    </source>
</evidence>
<organism evidence="9 10">
    <name type="scientific">Advenella alkanexedens</name>
    <dbReference type="NCBI Taxonomy" id="1481665"/>
    <lineage>
        <taxon>Bacteria</taxon>
        <taxon>Pseudomonadati</taxon>
        <taxon>Pseudomonadota</taxon>
        <taxon>Betaproteobacteria</taxon>
        <taxon>Burkholderiales</taxon>
        <taxon>Alcaligenaceae</taxon>
    </lineage>
</organism>
<evidence type="ECO:0000256" key="3">
    <source>
        <dbReference type="ARBA" id="ARBA00022475"/>
    </source>
</evidence>
<keyword evidence="4" id="KW-0997">Cell inner membrane</keyword>
<feature type="transmembrane region" description="Helical" evidence="8">
    <location>
        <begin position="144"/>
        <end position="166"/>
    </location>
</feature>
<feature type="transmembrane region" description="Helical" evidence="8">
    <location>
        <begin position="376"/>
        <end position="396"/>
    </location>
</feature>
<keyword evidence="5 8" id="KW-0812">Transmembrane</keyword>
<feature type="transmembrane region" description="Helical" evidence="8">
    <location>
        <begin position="96"/>
        <end position="123"/>
    </location>
</feature>
<dbReference type="NCBIfam" id="TIGR00155">
    <property type="entry name" value="pqiA_fam"/>
    <property type="match status" value="1"/>
</dbReference>
<evidence type="ECO:0000256" key="6">
    <source>
        <dbReference type="ARBA" id="ARBA00022989"/>
    </source>
</evidence>
<comment type="similarity">
    <text evidence="2">Belongs to the PqiA family.</text>
</comment>